<dbReference type="EMBL" id="AWUE01014983">
    <property type="protein sequence ID" value="OMP00067.1"/>
    <property type="molecule type" value="Genomic_DNA"/>
</dbReference>
<feature type="region of interest" description="Disordered" evidence="1">
    <location>
        <begin position="79"/>
        <end position="100"/>
    </location>
</feature>
<proteinExistence type="predicted"/>
<comment type="caution">
    <text evidence="2">The sequence shown here is derived from an EMBL/GenBank/DDBJ whole genome shotgun (WGS) entry which is preliminary data.</text>
</comment>
<keyword evidence="3" id="KW-1185">Reference proteome</keyword>
<protein>
    <submittedName>
        <fullName evidence="2">Uncharacterized protein</fullName>
    </submittedName>
</protein>
<organism evidence="2 3">
    <name type="scientific">Corchorus olitorius</name>
    <dbReference type="NCBI Taxonomy" id="93759"/>
    <lineage>
        <taxon>Eukaryota</taxon>
        <taxon>Viridiplantae</taxon>
        <taxon>Streptophyta</taxon>
        <taxon>Embryophyta</taxon>
        <taxon>Tracheophyta</taxon>
        <taxon>Spermatophyta</taxon>
        <taxon>Magnoliopsida</taxon>
        <taxon>eudicotyledons</taxon>
        <taxon>Gunneridae</taxon>
        <taxon>Pentapetalae</taxon>
        <taxon>rosids</taxon>
        <taxon>malvids</taxon>
        <taxon>Malvales</taxon>
        <taxon>Malvaceae</taxon>
        <taxon>Grewioideae</taxon>
        <taxon>Apeibeae</taxon>
        <taxon>Corchorus</taxon>
    </lineage>
</organism>
<name>A0A1R3JZ12_9ROSI</name>
<sequence>MAHWANDTGDSSERSPRAHLHEQIQELKAGLAYTNARYDEMRAHNETFKSNLVDALRLKGIDLSELLPPSIAVVPPALTEESGSHVDEHSPVSADYLSDA</sequence>
<accession>A0A1R3JZ12</accession>
<reference evidence="3" key="1">
    <citation type="submission" date="2013-09" db="EMBL/GenBank/DDBJ databases">
        <title>Corchorus olitorius genome sequencing.</title>
        <authorList>
            <person name="Alam M."/>
            <person name="Haque M.S."/>
            <person name="Islam M.S."/>
            <person name="Emdad E.M."/>
            <person name="Islam M.M."/>
            <person name="Ahmed B."/>
            <person name="Halim A."/>
            <person name="Hossen Q.M.M."/>
            <person name="Hossain M.Z."/>
            <person name="Ahmed R."/>
            <person name="Khan M.M."/>
            <person name="Islam R."/>
            <person name="Rashid M.M."/>
            <person name="Khan S.A."/>
            <person name="Rahman M.S."/>
            <person name="Alam M."/>
            <person name="Yahiya A.S."/>
            <person name="Khan M.S."/>
            <person name="Azam M.S."/>
            <person name="Haque T."/>
            <person name="Lashkar M.Z.H."/>
            <person name="Akhand A.I."/>
            <person name="Morshed G."/>
            <person name="Roy S."/>
            <person name="Uddin K.S."/>
            <person name="Rabeya T."/>
            <person name="Hossain A.S."/>
            <person name="Chowdhury A."/>
            <person name="Snigdha A.R."/>
            <person name="Mortoza M.S."/>
            <person name="Matin S.A."/>
            <person name="Hoque S.M.E."/>
            <person name="Islam M.K."/>
            <person name="Roy D.K."/>
            <person name="Haider R."/>
            <person name="Moosa M.M."/>
            <person name="Elias S.M."/>
            <person name="Hasan A.M."/>
            <person name="Jahan S."/>
            <person name="Shafiuddin M."/>
            <person name="Mahmood N."/>
            <person name="Shommy N.S."/>
        </authorList>
    </citation>
    <scope>NUCLEOTIDE SEQUENCE [LARGE SCALE GENOMIC DNA]</scope>
    <source>
        <strain evidence="3">cv. O-4</strain>
    </source>
</reference>
<evidence type="ECO:0000256" key="1">
    <source>
        <dbReference type="SAM" id="MobiDB-lite"/>
    </source>
</evidence>
<evidence type="ECO:0000313" key="2">
    <source>
        <dbReference type="EMBL" id="OMP00067.1"/>
    </source>
</evidence>
<dbReference type="Proteomes" id="UP000187203">
    <property type="component" value="Unassembled WGS sequence"/>
</dbReference>
<gene>
    <name evidence="2" type="ORF">COLO4_12960</name>
</gene>
<dbReference type="OrthoDB" id="10613116at2759"/>
<dbReference type="AlphaFoldDB" id="A0A1R3JZ12"/>
<evidence type="ECO:0000313" key="3">
    <source>
        <dbReference type="Proteomes" id="UP000187203"/>
    </source>
</evidence>